<evidence type="ECO:0000313" key="2">
    <source>
        <dbReference type="Proteomes" id="UP000187203"/>
    </source>
</evidence>
<comment type="caution">
    <text evidence="1">The sequence shown here is derived from an EMBL/GenBank/DDBJ whole genome shotgun (WGS) entry which is preliminary data.</text>
</comment>
<dbReference type="Proteomes" id="UP000187203">
    <property type="component" value="Unassembled WGS sequence"/>
</dbReference>
<accession>A0A1R3KRM0</accession>
<gene>
    <name evidence="1" type="ORF">COLO4_05208</name>
</gene>
<proteinExistence type="predicted"/>
<dbReference type="AlphaFoldDB" id="A0A1R3KRM0"/>
<evidence type="ECO:0000313" key="1">
    <source>
        <dbReference type="EMBL" id="OMP09707.1"/>
    </source>
</evidence>
<protein>
    <submittedName>
        <fullName evidence="1">Uncharacterized protein</fullName>
    </submittedName>
</protein>
<keyword evidence="2" id="KW-1185">Reference proteome</keyword>
<dbReference type="EMBL" id="AWUE01012269">
    <property type="protein sequence ID" value="OMP09707.1"/>
    <property type="molecule type" value="Genomic_DNA"/>
</dbReference>
<reference evidence="2" key="1">
    <citation type="submission" date="2013-09" db="EMBL/GenBank/DDBJ databases">
        <title>Corchorus olitorius genome sequencing.</title>
        <authorList>
            <person name="Alam M."/>
            <person name="Haque M.S."/>
            <person name="Islam M.S."/>
            <person name="Emdad E.M."/>
            <person name="Islam M.M."/>
            <person name="Ahmed B."/>
            <person name="Halim A."/>
            <person name="Hossen Q.M.M."/>
            <person name="Hossain M.Z."/>
            <person name="Ahmed R."/>
            <person name="Khan M.M."/>
            <person name="Islam R."/>
            <person name="Rashid M.M."/>
            <person name="Khan S.A."/>
            <person name="Rahman M.S."/>
            <person name="Alam M."/>
            <person name="Yahiya A.S."/>
            <person name="Khan M.S."/>
            <person name="Azam M.S."/>
            <person name="Haque T."/>
            <person name="Lashkar M.Z.H."/>
            <person name="Akhand A.I."/>
            <person name="Morshed G."/>
            <person name="Roy S."/>
            <person name="Uddin K.S."/>
            <person name="Rabeya T."/>
            <person name="Hossain A.S."/>
            <person name="Chowdhury A."/>
            <person name="Snigdha A.R."/>
            <person name="Mortoza M.S."/>
            <person name="Matin S.A."/>
            <person name="Hoque S.M.E."/>
            <person name="Islam M.K."/>
            <person name="Roy D.K."/>
            <person name="Haider R."/>
            <person name="Moosa M.M."/>
            <person name="Elias S.M."/>
            <person name="Hasan A.M."/>
            <person name="Jahan S."/>
            <person name="Shafiuddin M."/>
            <person name="Mahmood N."/>
            <person name="Shommy N.S."/>
        </authorList>
    </citation>
    <scope>NUCLEOTIDE SEQUENCE [LARGE SCALE GENOMIC DNA]</scope>
    <source>
        <strain evidence="2">cv. O-4</strain>
    </source>
</reference>
<name>A0A1R3KRM0_9ROSI</name>
<organism evidence="1 2">
    <name type="scientific">Corchorus olitorius</name>
    <dbReference type="NCBI Taxonomy" id="93759"/>
    <lineage>
        <taxon>Eukaryota</taxon>
        <taxon>Viridiplantae</taxon>
        <taxon>Streptophyta</taxon>
        <taxon>Embryophyta</taxon>
        <taxon>Tracheophyta</taxon>
        <taxon>Spermatophyta</taxon>
        <taxon>Magnoliopsida</taxon>
        <taxon>eudicotyledons</taxon>
        <taxon>Gunneridae</taxon>
        <taxon>Pentapetalae</taxon>
        <taxon>rosids</taxon>
        <taxon>malvids</taxon>
        <taxon>Malvales</taxon>
        <taxon>Malvaceae</taxon>
        <taxon>Grewioideae</taxon>
        <taxon>Apeibeae</taxon>
        <taxon>Corchorus</taxon>
    </lineage>
</organism>
<sequence>MAESTKKEEPFTIISRTTVRELVKRGYEPYKVEPYGNPRD</sequence>